<dbReference type="AlphaFoldDB" id="A0ABC8CMR3"/>
<dbReference type="EMBL" id="CP024932">
    <property type="protein sequence ID" value="ATZ08328.1"/>
    <property type="molecule type" value="Genomic_DNA"/>
</dbReference>
<evidence type="ECO:0000313" key="3">
    <source>
        <dbReference type="Proteomes" id="UP000231994"/>
    </source>
</evidence>
<accession>A0ABC8CMR3</accession>
<evidence type="ECO:0000259" key="1">
    <source>
        <dbReference type="Pfam" id="PF18406"/>
    </source>
</evidence>
<dbReference type="RefSeq" id="WP_100618884.1">
    <property type="nucleotide sequence ID" value="NZ_CP024932.1"/>
</dbReference>
<name>A0ABC8CMR3_CORST</name>
<dbReference type="Proteomes" id="UP000231994">
    <property type="component" value="Chromosome"/>
</dbReference>
<dbReference type="Pfam" id="PF18406">
    <property type="entry name" value="DUF1281_C"/>
    <property type="match status" value="1"/>
</dbReference>
<protein>
    <recommendedName>
        <fullName evidence="1">YubB ferredoxin-like domain-containing protein</fullName>
    </recommendedName>
</protein>
<feature type="domain" description="YubB ferredoxin-like" evidence="1">
    <location>
        <begin position="66"/>
        <end position="123"/>
    </location>
</feature>
<proteinExistence type="predicted"/>
<reference evidence="2 3" key="1">
    <citation type="submission" date="2017-11" db="EMBL/GenBank/DDBJ databases">
        <title>Whole genome sequencing of cultured pathogen.</title>
        <authorList>
            <person name="Hoffmann M."/>
            <person name="Sanchez M."/>
            <person name="Timme R."/>
            <person name="Nudel K."/>
            <person name="Bry L."/>
        </authorList>
    </citation>
    <scope>NUCLEOTIDE SEQUENCE [LARGE SCALE GENOMIC DNA]</scope>
    <source>
        <strain evidence="2 3">216</strain>
    </source>
</reference>
<dbReference type="InterPro" id="IPR041329">
    <property type="entry name" value="YubB_C"/>
</dbReference>
<evidence type="ECO:0000313" key="2">
    <source>
        <dbReference type="EMBL" id="ATZ08328.1"/>
    </source>
</evidence>
<organism evidence="2 3">
    <name type="scientific">Corynebacterium striatum</name>
    <dbReference type="NCBI Taxonomy" id="43770"/>
    <lineage>
        <taxon>Bacteria</taxon>
        <taxon>Bacillati</taxon>
        <taxon>Actinomycetota</taxon>
        <taxon>Actinomycetes</taxon>
        <taxon>Mycobacteriales</taxon>
        <taxon>Corynebacteriaceae</taxon>
        <taxon>Corynebacterium</taxon>
    </lineage>
</organism>
<gene>
    <name evidence="2" type="ORF">A9D01_05655</name>
</gene>
<sequence length="204" mass="23758">MPNWITNRIRVNPSHFAEVKEILLDDEGEVDFNRLIPMPPWMDTLNISMMERENPRKWFEWSRAHWGTKWNAKHTVVKDELCEIAFDTAWQHPEPVIEELSRLLPHVTFAVIYAEEDLGYGQRGAYYIRNLEKVPSPAALMADDGAWVANWDCLVMRGEPLEYSEDFPASENDARDYDPFDILPGFAQLIGDEPTFDPFWLDAN</sequence>